<feature type="non-terminal residue" evidence="2">
    <location>
        <position position="84"/>
    </location>
</feature>
<feature type="region of interest" description="Disordered" evidence="1">
    <location>
        <begin position="1"/>
        <end position="55"/>
    </location>
</feature>
<evidence type="ECO:0000256" key="1">
    <source>
        <dbReference type="SAM" id="MobiDB-lite"/>
    </source>
</evidence>
<evidence type="ECO:0000313" key="3">
    <source>
        <dbReference type="Proteomes" id="UP000479000"/>
    </source>
</evidence>
<organism evidence="2 3">
    <name type="scientific">Nesidiocoris tenuis</name>
    <dbReference type="NCBI Taxonomy" id="355587"/>
    <lineage>
        <taxon>Eukaryota</taxon>
        <taxon>Metazoa</taxon>
        <taxon>Ecdysozoa</taxon>
        <taxon>Arthropoda</taxon>
        <taxon>Hexapoda</taxon>
        <taxon>Insecta</taxon>
        <taxon>Pterygota</taxon>
        <taxon>Neoptera</taxon>
        <taxon>Paraneoptera</taxon>
        <taxon>Hemiptera</taxon>
        <taxon>Heteroptera</taxon>
        <taxon>Panheteroptera</taxon>
        <taxon>Cimicomorpha</taxon>
        <taxon>Miridae</taxon>
        <taxon>Dicyphina</taxon>
        <taxon>Nesidiocoris</taxon>
    </lineage>
</organism>
<proteinExistence type="predicted"/>
<sequence>MFVTRDGDLSTTKHSLHNKWPPGDTVTPLLTEGPHELSVGLPTRRTVPSSSSAMMASSSSTTYSSISSAFILSSAISITSSPSS</sequence>
<reference evidence="2 3" key="1">
    <citation type="submission" date="2020-02" db="EMBL/GenBank/DDBJ databases">
        <authorList>
            <person name="Ferguson B K."/>
        </authorList>
    </citation>
    <scope>NUCLEOTIDE SEQUENCE [LARGE SCALE GENOMIC DNA]</scope>
</reference>
<dbReference type="EMBL" id="CADCXU010014778">
    <property type="protein sequence ID" value="CAB0004262.1"/>
    <property type="molecule type" value="Genomic_DNA"/>
</dbReference>
<keyword evidence="3" id="KW-1185">Reference proteome</keyword>
<evidence type="ECO:0000313" key="2">
    <source>
        <dbReference type="EMBL" id="CAB0004262.1"/>
    </source>
</evidence>
<accession>A0A6H5GLK6</accession>
<gene>
    <name evidence="2" type="ORF">NTEN_LOCUS9739</name>
</gene>
<protein>
    <submittedName>
        <fullName evidence="2">Uncharacterized protein</fullName>
    </submittedName>
</protein>
<name>A0A6H5GLK6_9HEMI</name>
<dbReference type="Proteomes" id="UP000479000">
    <property type="component" value="Unassembled WGS sequence"/>
</dbReference>
<dbReference type="AlphaFoldDB" id="A0A6H5GLK6"/>